<dbReference type="EMBL" id="MVHF01000048">
    <property type="protein sequence ID" value="ORA26942.1"/>
    <property type="molecule type" value="Genomic_DNA"/>
</dbReference>
<dbReference type="AlphaFoldDB" id="A0A1X0AA90"/>
<gene>
    <name evidence="2" type="ORF">BST13_31480</name>
</gene>
<evidence type="ECO:0000313" key="3">
    <source>
        <dbReference type="Proteomes" id="UP000192448"/>
    </source>
</evidence>
<feature type="domain" description="DUF6457" evidence="1">
    <location>
        <begin position="2"/>
        <end position="79"/>
    </location>
</feature>
<sequence>MSTLEQWLVAAKAELGIDIEVDVDELLDMTKEVAHNVARPAAPLTAFLVGYAAARAGGGPAAVVAASRKAAALAARQGGSTDGD</sequence>
<evidence type="ECO:0000313" key="2">
    <source>
        <dbReference type="EMBL" id="ORA26942.1"/>
    </source>
</evidence>
<comment type="caution">
    <text evidence="2">The sequence shown here is derived from an EMBL/GenBank/DDBJ whole genome shotgun (WGS) entry which is preliminary data.</text>
</comment>
<accession>A0A1X0AA90</accession>
<organism evidence="2 3">
    <name type="scientific">Mycobacterium aquaticum</name>
    <dbReference type="NCBI Taxonomy" id="1927124"/>
    <lineage>
        <taxon>Bacteria</taxon>
        <taxon>Bacillati</taxon>
        <taxon>Actinomycetota</taxon>
        <taxon>Actinomycetes</taxon>
        <taxon>Mycobacteriales</taxon>
        <taxon>Mycobacteriaceae</taxon>
        <taxon>Mycobacterium</taxon>
    </lineage>
</organism>
<proteinExistence type="predicted"/>
<name>A0A1X0AA90_9MYCO</name>
<dbReference type="InterPro" id="IPR045598">
    <property type="entry name" value="DUF6457"/>
</dbReference>
<dbReference type="Proteomes" id="UP000192448">
    <property type="component" value="Unassembled WGS sequence"/>
</dbReference>
<keyword evidence="3" id="KW-1185">Reference proteome</keyword>
<dbReference type="OrthoDB" id="4735656at2"/>
<dbReference type="STRING" id="1927124.BST13_31480"/>
<dbReference type="RefSeq" id="WP_083169121.1">
    <property type="nucleotide sequence ID" value="NZ_MVHF01000048.1"/>
</dbReference>
<evidence type="ECO:0000259" key="1">
    <source>
        <dbReference type="Pfam" id="PF20058"/>
    </source>
</evidence>
<protein>
    <recommendedName>
        <fullName evidence="1">DUF6457 domain-containing protein</fullName>
    </recommendedName>
</protein>
<dbReference type="Pfam" id="PF20058">
    <property type="entry name" value="DUF6457"/>
    <property type="match status" value="1"/>
</dbReference>
<reference evidence="2 3" key="1">
    <citation type="submission" date="2017-02" db="EMBL/GenBank/DDBJ databases">
        <title>The new phylogeny of genus Mycobacterium.</title>
        <authorList>
            <person name="Tortoli E."/>
            <person name="Trovato A."/>
            <person name="Cirillo D.M."/>
        </authorList>
    </citation>
    <scope>NUCLEOTIDE SEQUENCE [LARGE SCALE GENOMIC DNA]</scope>
    <source>
        <strain evidence="2 3">RW6</strain>
    </source>
</reference>